<evidence type="ECO:0000256" key="3">
    <source>
        <dbReference type="ARBA" id="ARBA00022989"/>
    </source>
</evidence>
<feature type="transmembrane region" description="Helical" evidence="5">
    <location>
        <begin position="163"/>
        <end position="189"/>
    </location>
</feature>
<comment type="subcellular location">
    <subcellularLocation>
        <location evidence="5">Cell membrane</location>
        <topology evidence="5">Multi-pass membrane protein</topology>
    </subcellularLocation>
    <subcellularLocation>
        <location evidence="1">Membrane</location>
        <topology evidence="1">Multi-pass membrane protein</topology>
    </subcellularLocation>
</comment>
<feature type="transmembrane region" description="Helical" evidence="5">
    <location>
        <begin position="82"/>
        <end position="100"/>
    </location>
</feature>
<feature type="transmembrane region" description="Helical" evidence="5">
    <location>
        <begin position="195"/>
        <end position="214"/>
    </location>
</feature>
<keyword evidence="5" id="KW-0813">Transport</keyword>
<dbReference type="PROSITE" id="PS51012">
    <property type="entry name" value="ABC_TM2"/>
    <property type="match status" value="1"/>
</dbReference>
<protein>
    <recommendedName>
        <fullName evidence="5">Transport permease protein</fullName>
    </recommendedName>
</protein>
<dbReference type="InterPro" id="IPR000412">
    <property type="entry name" value="ABC_2_transport"/>
</dbReference>
<keyword evidence="2 5" id="KW-0812">Transmembrane</keyword>
<feature type="transmembrane region" description="Helical" evidence="5">
    <location>
        <begin position="139"/>
        <end position="156"/>
    </location>
</feature>
<feature type="compositionally biased region" description="Polar residues" evidence="6">
    <location>
        <begin position="1"/>
        <end position="17"/>
    </location>
</feature>
<dbReference type="Pfam" id="PF01061">
    <property type="entry name" value="ABC2_membrane"/>
    <property type="match status" value="1"/>
</dbReference>
<evidence type="ECO:0000259" key="7">
    <source>
        <dbReference type="PROSITE" id="PS51012"/>
    </source>
</evidence>
<evidence type="ECO:0000256" key="1">
    <source>
        <dbReference type="ARBA" id="ARBA00004141"/>
    </source>
</evidence>
<evidence type="ECO:0000313" key="9">
    <source>
        <dbReference type="Proteomes" id="UP000018291"/>
    </source>
</evidence>
<dbReference type="GO" id="GO:0140359">
    <property type="term" value="F:ABC-type transporter activity"/>
    <property type="evidence" value="ECO:0007669"/>
    <property type="project" value="InterPro"/>
</dbReference>
<dbReference type="EMBL" id="CANL01000029">
    <property type="protein sequence ID" value="CCM64164.1"/>
    <property type="molecule type" value="Genomic_DNA"/>
</dbReference>
<accession>R4YZT5</accession>
<dbReference type="PIRSF" id="PIRSF006648">
    <property type="entry name" value="DrrB"/>
    <property type="match status" value="1"/>
</dbReference>
<reference evidence="8 9" key="1">
    <citation type="journal article" date="2013" name="ISME J.">
        <title>Metabolic model for the filamentous 'Candidatus Microthrix parvicella' based on genomic and metagenomic analyses.</title>
        <authorList>
            <person name="Jon McIlroy S."/>
            <person name="Kristiansen R."/>
            <person name="Albertsen M."/>
            <person name="Michael Karst S."/>
            <person name="Rossetti S."/>
            <person name="Lund Nielsen J."/>
            <person name="Tandoi V."/>
            <person name="James Seviour R."/>
            <person name="Nielsen P.H."/>
        </authorList>
    </citation>
    <scope>NUCLEOTIDE SEQUENCE [LARGE SCALE GENOMIC DNA]</scope>
    <source>
        <strain evidence="8 9">RN1</strain>
    </source>
</reference>
<dbReference type="OrthoDB" id="8988363at2"/>
<feature type="domain" description="ABC transmembrane type-2" evidence="7">
    <location>
        <begin position="50"/>
        <end position="285"/>
    </location>
</feature>
<evidence type="ECO:0000313" key="8">
    <source>
        <dbReference type="EMBL" id="CCM64164.1"/>
    </source>
</evidence>
<feature type="transmembrane region" description="Helical" evidence="5">
    <location>
        <begin position="258"/>
        <end position="280"/>
    </location>
</feature>
<proteinExistence type="inferred from homology"/>
<dbReference type="PANTHER" id="PTHR43229">
    <property type="entry name" value="NODULATION PROTEIN J"/>
    <property type="match status" value="1"/>
</dbReference>
<dbReference type="PANTHER" id="PTHR43229:SF2">
    <property type="entry name" value="NODULATION PROTEIN J"/>
    <property type="match status" value="1"/>
</dbReference>
<evidence type="ECO:0000256" key="2">
    <source>
        <dbReference type="ARBA" id="ARBA00022692"/>
    </source>
</evidence>
<evidence type="ECO:0000256" key="4">
    <source>
        <dbReference type="ARBA" id="ARBA00023136"/>
    </source>
</evidence>
<organism evidence="8 9">
    <name type="scientific">Candidatus Neomicrothrix parvicella RN1</name>
    <dbReference type="NCBI Taxonomy" id="1229780"/>
    <lineage>
        <taxon>Bacteria</taxon>
        <taxon>Bacillati</taxon>
        <taxon>Actinomycetota</taxon>
        <taxon>Acidimicrobiia</taxon>
        <taxon>Acidimicrobiales</taxon>
        <taxon>Microthrixaceae</taxon>
        <taxon>Candidatus Neomicrothrix</taxon>
    </lineage>
</organism>
<keyword evidence="4 5" id="KW-0472">Membrane</keyword>
<evidence type="ECO:0000256" key="6">
    <source>
        <dbReference type="SAM" id="MobiDB-lite"/>
    </source>
</evidence>
<dbReference type="eggNOG" id="COG0842">
    <property type="taxonomic scope" value="Bacteria"/>
</dbReference>
<feature type="region of interest" description="Disordered" evidence="6">
    <location>
        <begin position="1"/>
        <end position="30"/>
    </location>
</feature>
<gene>
    <name evidence="8" type="ORF">BN381_350024</name>
</gene>
<dbReference type="STRING" id="1229780.BN381_350024"/>
<feature type="transmembrane region" description="Helical" evidence="5">
    <location>
        <begin position="51"/>
        <end position="70"/>
    </location>
</feature>
<dbReference type="InterPro" id="IPR051784">
    <property type="entry name" value="Nod_factor_ABC_transporter"/>
</dbReference>
<keyword evidence="9" id="KW-1185">Reference proteome</keyword>
<dbReference type="Proteomes" id="UP000018291">
    <property type="component" value="Unassembled WGS sequence"/>
</dbReference>
<dbReference type="RefSeq" id="WP_012227853.1">
    <property type="nucleotide sequence ID" value="NZ_HG422565.1"/>
</dbReference>
<keyword evidence="5" id="KW-1003">Cell membrane</keyword>
<dbReference type="InterPro" id="IPR013525">
    <property type="entry name" value="ABC2_TM"/>
</dbReference>
<dbReference type="HOGENOM" id="CLU_039483_2_0_11"/>
<dbReference type="InterPro" id="IPR047817">
    <property type="entry name" value="ABC2_TM_bact-type"/>
</dbReference>
<sequence length="286" mass="29844">MSVATTTAPVESANLTAPRTERPATTGAGFGVTSIESARRTVLQFFRTPQVLIMGTVQGAMFLFMFRYVFGGAISTGGAVSYVNFLVPGFLVTVILWTGMGAASGVAEDSASGVYDRMRSLPVPRSAIMVGRSIADTSLVAWGVLTTAIIGFAVGFRPAGSVLHVLAGFGLIIVAAAAFSWIFIVLGLVSGNAQAAQGMSMLIIPFSFISSANVPVSSMPGWLQPFAANQPISVIINAVRSLMVGGTGVIGIGHTTTYWVVLSLIWSAGIALVFATIATLRFGRRR</sequence>
<evidence type="ECO:0000256" key="5">
    <source>
        <dbReference type="RuleBase" id="RU361157"/>
    </source>
</evidence>
<comment type="caution">
    <text evidence="8">The sequence shown here is derived from an EMBL/GenBank/DDBJ whole genome shotgun (WGS) entry which is preliminary data.</text>
</comment>
<dbReference type="GO" id="GO:0043190">
    <property type="term" value="C:ATP-binding cassette (ABC) transporter complex"/>
    <property type="evidence" value="ECO:0007669"/>
    <property type="project" value="InterPro"/>
</dbReference>
<keyword evidence="3 5" id="KW-1133">Transmembrane helix</keyword>
<comment type="similarity">
    <text evidence="5">Belongs to the ABC-2 integral membrane protein family.</text>
</comment>
<name>R4YZT5_9ACTN</name>
<dbReference type="AlphaFoldDB" id="R4YZT5"/>